<dbReference type="PROSITE" id="PS01124">
    <property type="entry name" value="HTH_ARAC_FAMILY_2"/>
    <property type="match status" value="1"/>
</dbReference>
<evidence type="ECO:0000256" key="1">
    <source>
        <dbReference type="ARBA" id="ARBA00023015"/>
    </source>
</evidence>
<dbReference type="RefSeq" id="WP_212691425.1">
    <property type="nucleotide sequence ID" value="NZ_CP058561.1"/>
</dbReference>
<dbReference type="Pfam" id="PF02311">
    <property type="entry name" value="AraC_binding"/>
    <property type="match status" value="1"/>
</dbReference>
<dbReference type="InterPro" id="IPR018062">
    <property type="entry name" value="HTH_AraC-typ_CS"/>
</dbReference>
<dbReference type="Proteomes" id="UP000677305">
    <property type="component" value="Chromosome"/>
</dbReference>
<accession>A0A8J8MEW3</accession>
<gene>
    <name evidence="5" type="ORF">HYG85_21615</name>
</gene>
<sequence>MLKKDIITDNPIENIKSIFSEVPYKYHFKIHTAYNIDEVPLTWKIEDNRRNKDFHIIFIKGGNGYYYLNGKEEQLKRGKVIFVSNDFPHSAIPDKSNLPSIMPIRFGLYDNKTLCQRENYFSHPFSYAFHANDIIKYQKLFERLYQIANGDSDLSDEMCNSIMTQIFYELVNDYECDKEYKKDSRIESVKIYIDENPSSVFTIDDLAKLANLSKKQFTRLFNVQYKISPYQYIIKSKIRYATFLLEETEMSVKEISNYLGYPNQYSFSKQFKKCMGCAPSLWNQRRA</sequence>
<organism evidence="5 6">
    <name type="scientific">Vallitalea guaymasensis</name>
    <dbReference type="NCBI Taxonomy" id="1185412"/>
    <lineage>
        <taxon>Bacteria</taxon>
        <taxon>Bacillati</taxon>
        <taxon>Bacillota</taxon>
        <taxon>Clostridia</taxon>
        <taxon>Lachnospirales</taxon>
        <taxon>Vallitaleaceae</taxon>
        <taxon>Vallitalea</taxon>
    </lineage>
</organism>
<dbReference type="Gene3D" id="1.10.10.60">
    <property type="entry name" value="Homeodomain-like"/>
    <property type="match status" value="2"/>
</dbReference>
<dbReference type="InterPro" id="IPR003313">
    <property type="entry name" value="AraC-bd"/>
</dbReference>
<dbReference type="SUPFAM" id="SSF51215">
    <property type="entry name" value="Regulatory protein AraC"/>
    <property type="match status" value="1"/>
</dbReference>
<dbReference type="InterPro" id="IPR009057">
    <property type="entry name" value="Homeodomain-like_sf"/>
</dbReference>
<dbReference type="EMBL" id="CP058561">
    <property type="protein sequence ID" value="QUH31380.1"/>
    <property type="molecule type" value="Genomic_DNA"/>
</dbReference>
<dbReference type="PANTHER" id="PTHR43280:SF28">
    <property type="entry name" value="HTH-TYPE TRANSCRIPTIONAL ACTIVATOR RHAS"/>
    <property type="match status" value="1"/>
</dbReference>
<dbReference type="PANTHER" id="PTHR43280">
    <property type="entry name" value="ARAC-FAMILY TRANSCRIPTIONAL REGULATOR"/>
    <property type="match status" value="1"/>
</dbReference>
<protein>
    <submittedName>
        <fullName evidence="5">Helix-turn-helix transcriptional regulator</fullName>
    </submittedName>
</protein>
<dbReference type="SMART" id="SM00342">
    <property type="entry name" value="HTH_ARAC"/>
    <property type="match status" value="1"/>
</dbReference>
<evidence type="ECO:0000256" key="2">
    <source>
        <dbReference type="ARBA" id="ARBA00023125"/>
    </source>
</evidence>
<keyword evidence="6" id="KW-1185">Reference proteome</keyword>
<keyword evidence="2" id="KW-0238">DNA-binding</keyword>
<reference evidence="5 6" key="1">
    <citation type="submission" date="2020-07" db="EMBL/GenBank/DDBJ databases">
        <title>Vallitalea guaymasensis genome.</title>
        <authorList>
            <person name="Postec A."/>
        </authorList>
    </citation>
    <scope>NUCLEOTIDE SEQUENCE [LARGE SCALE GENOMIC DNA]</scope>
    <source>
        <strain evidence="5 6">Ra1766G1</strain>
    </source>
</reference>
<dbReference type="InterPro" id="IPR018060">
    <property type="entry name" value="HTH_AraC"/>
</dbReference>
<evidence type="ECO:0000259" key="4">
    <source>
        <dbReference type="PROSITE" id="PS01124"/>
    </source>
</evidence>
<dbReference type="PROSITE" id="PS00041">
    <property type="entry name" value="HTH_ARAC_FAMILY_1"/>
    <property type="match status" value="1"/>
</dbReference>
<keyword evidence="3" id="KW-0804">Transcription</keyword>
<proteinExistence type="predicted"/>
<dbReference type="GO" id="GO:0003700">
    <property type="term" value="F:DNA-binding transcription factor activity"/>
    <property type="evidence" value="ECO:0007669"/>
    <property type="project" value="InterPro"/>
</dbReference>
<feature type="domain" description="HTH araC/xylS-type" evidence="4">
    <location>
        <begin position="187"/>
        <end position="285"/>
    </location>
</feature>
<dbReference type="KEGG" id="vgu:HYG85_21615"/>
<dbReference type="AlphaFoldDB" id="A0A8J8MEW3"/>
<name>A0A8J8MEW3_9FIRM</name>
<evidence type="ECO:0000313" key="6">
    <source>
        <dbReference type="Proteomes" id="UP000677305"/>
    </source>
</evidence>
<evidence type="ECO:0000313" key="5">
    <source>
        <dbReference type="EMBL" id="QUH31380.1"/>
    </source>
</evidence>
<dbReference type="Pfam" id="PF12833">
    <property type="entry name" value="HTH_18"/>
    <property type="match status" value="1"/>
</dbReference>
<dbReference type="SUPFAM" id="SSF46689">
    <property type="entry name" value="Homeodomain-like"/>
    <property type="match status" value="2"/>
</dbReference>
<dbReference type="GO" id="GO:0043565">
    <property type="term" value="F:sequence-specific DNA binding"/>
    <property type="evidence" value="ECO:0007669"/>
    <property type="project" value="InterPro"/>
</dbReference>
<dbReference type="InterPro" id="IPR037923">
    <property type="entry name" value="HTH-like"/>
</dbReference>
<evidence type="ECO:0000256" key="3">
    <source>
        <dbReference type="ARBA" id="ARBA00023163"/>
    </source>
</evidence>
<keyword evidence="1" id="KW-0805">Transcription regulation</keyword>